<feature type="transmembrane region" description="Helical" evidence="2">
    <location>
        <begin position="123"/>
        <end position="143"/>
    </location>
</feature>
<evidence type="ECO:0000313" key="3">
    <source>
        <dbReference type="EMBL" id="KAK4343095.1"/>
    </source>
</evidence>
<protein>
    <submittedName>
        <fullName evidence="3">Uncharacterized protein</fullName>
    </submittedName>
</protein>
<dbReference type="AlphaFoldDB" id="A0AAE1R0M9"/>
<dbReference type="EMBL" id="JAVYJV010000021">
    <property type="protein sequence ID" value="KAK4343095.1"/>
    <property type="molecule type" value="Genomic_DNA"/>
</dbReference>
<accession>A0AAE1R0M9</accession>
<evidence type="ECO:0000313" key="4">
    <source>
        <dbReference type="Proteomes" id="UP001291623"/>
    </source>
</evidence>
<feature type="transmembrane region" description="Helical" evidence="2">
    <location>
        <begin position="68"/>
        <end position="87"/>
    </location>
</feature>
<keyword evidence="2" id="KW-0812">Transmembrane</keyword>
<name>A0AAE1R0M9_9SOLA</name>
<sequence length="184" mass="21232">MLTAAPEFQSVSNNSISSSGSGSISSSGSGLVLVLVLVLILSIQGVYKMWLLHRLISHRFHYKEIMTIIILQHNGASSFVHLLLLLVRPTMTRQMKREKYRMQHPEFHRKIILDRAVRFLIFLYRPLLLHGVLLFFLALACLLHQARFFSSFVIASTTSGDRIFTNRFNIYYIYINDIDIVYIV</sequence>
<evidence type="ECO:0000256" key="1">
    <source>
        <dbReference type="SAM" id="MobiDB-lite"/>
    </source>
</evidence>
<comment type="caution">
    <text evidence="3">The sequence shown here is derived from an EMBL/GenBank/DDBJ whole genome shotgun (WGS) entry which is preliminary data.</text>
</comment>
<feature type="compositionally biased region" description="Low complexity" evidence="1">
    <location>
        <begin position="10"/>
        <end position="25"/>
    </location>
</feature>
<gene>
    <name evidence="3" type="ORF">RND71_038911</name>
</gene>
<feature type="transmembrane region" description="Helical" evidence="2">
    <location>
        <begin position="28"/>
        <end position="47"/>
    </location>
</feature>
<keyword evidence="2" id="KW-0472">Membrane</keyword>
<reference evidence="3" key="1">
    <citation type="submission" date="2023-12" db="EMBL/GenBank/DDBJ databases">
        <title>Genome assembly of Anisodus tanguticus.</title>
        <authorList>
            <person name="Wang Y.-J."/>
        </authorList>
    </citation>
    <scope>NUCLEOTIDE SEQUENCE</scope>
    <source>
        <strain evidence="3">KB-2021</strain>
        <tissue evidence="3">Leaf</tissue>
    </source>
</reference>
<keyword evidence="4" id="KW-1185">Reference proteome</keyword>
<dbReference type="Proteomes" id="UP001291623">
    <property type="component" value="Unassembled WGS sequence"/>
</dbReference>
<evidence type="ECO:0000256" key="2">
    <source>
        <dbReference type="SAM" id="Phobius"/>
    </source>
</evidence>
<keyword evidence="2" id="KW-1133">Transmembrane helix</keyword>
<proteinExistence type="predicted"/>
<organism evidence="3 4">
    <name type="scientific">Anisodus tanguticus</name>
    <dbReference type="NCBI Taxonomy" id="243964"/>
    <lineage>
        <taxon>Eukaryota</taxon>
        <taxon>Viridiplantae</taxon>
        <taxon>Streptophyta</taxon>
        <taxon>Embryophyta</taxon>
        <taxon>Tracheophyta</taxon>
        <taxon>Spermatophyta</taxon>
        <taxon>Magnoliopsida</taxon>
        <taxon>eudicotyledons</taxon>
        <taxon>Gunneridae</taxon>
        <taxon>Pentapetalae</taxon>
        <taxon>asterids</taxon>
        <taxon>lamiids</taxon>
        <taxon>Solanales</taxon>
        <taxon>Solanaceae</taxon>
        <taxon>Solanoideae</taxon>
        <taxon>Hyoscyameae</taxon>
        <taxon>Anisodus</taxon>
    </lineage>
</organism>
<feature type="region of interest" description="Disordered" evidence="1">
    <location>
        <begin position="1"/>
        <end position="25"/>
    </location>
</feature>